<dbReference type="OrthoDB" id="5417811at2759"/>
<feature type="transmembrane region" description="Helical" evidence="2">
    <location>
        <begin position="180"/>
        <end position="206"/>
    </location>
</feature>
<feature type="transmembrane region" description="Helical" evidence="2">
    <location>
        <begin position="151"/>
        <end position="174"/>
    </location>
</feature>
<feature type="compositionally biased region" description="Low complexity" evidence="1">
    <location>
        <begin position="82"/>
        <end position="95"/>
    </location>
</feature>
<sequence length="396" mass="43181">MVNPQPVSSESHTESHTHESKSTFVPLFLSNRSITEQAHPLEAEFEYLGPAQRTGTDLSVLSEASAMPQAQRTLFGEHQPSHSDVSSSLSSSTKTTKPRSKATHSKAKTRQSPSRTASSRTVSSSRTKSSSRPRRKVSYTVRLRVAVESKLRLTIAFGFGSFASLIIYIALLVTHTSSGIAFHALSILLLISLLGVTIHSLVRFLALNSELKAHRQHRAGLKKTPSARGWNISRPLPQFIQSSTLNEKSEYIGQAHGGHENDEFPVFGGANNYGTDYNHNPFGDEHDIEAQPAMMERLAHPPPVYGNTRTSVRLSINPASPTYAQHPGVHPDPNITAPAPTLAPGMVGWHPASFRSEGGITAVLERRRREVEERLGGGGEVLGNRRYEPQPAGGMI</sequence>
<gene>
    <name evidence="3" type="ORF">HMPREF1541_00327</name>
</gene>
<keyword evidence="2" id="KW-0812">Transmembrane</keyword>
<keyword evidence="4" id="KW-1185">Reference proteome</keyword>
<dbReference type="EMBL" id="KB822711">
    <property type="protein sequence ID" value="ETN46143.1"/>
    <property type="molecule type" value="Genomic_DNA"/>
</dbReference>
<name>W2SDM8_CYPE1</name>
<reference evidence="3 4" key="1">
    <citation type="submission" date="2013-03" db="EMBL/GenBank/DDBJ databases">
        <title>The Genome Sequence of Phialophora europaea CBS 101466.</title>
        <authorList>
            <consortium name="The Broad Institute Genomics Platform"/>
            <person name="Cuomo C."/>
            <person name="de Hoog S."/>
            <person name="Gorbushina A."/>
            <person name="Walker B."/>
            <person name="Young S.K."/>
            <person name="Zeng Q."/>
            <person name="Gargeya S."/>
            <person name="Fitzgerald M."/>
            <person name="Haas B."/>
            <person name="Abouelleil A."/>
            <person name="Allen A.W."/>
            <person name="Alvarado L."/>
            <person name="Arachchi H.M."/>
            <person name="Berlin A.M."/>
            <person name="Chapman S.B."/>
            <person name="Gainer-Dewar J."/>
            <person name="Goldberg J."/>
            <person name="Griggs A."/>
            <person name="Gujja S."/>
            <person name="Hansen M."/>
            <person name="Howarth C."/>
            <person name="Imamovic A."/>
            <person name="Ireland A."/>
            <person name="Larimer J."/>
            <person name="McCowan C."/>
            <person name="Murphy C."/>
            <person name="Pearson M."/>
            <person name="Poon T.W."/>
            <person name="Priest M."/>
            <person name="Roberts A."/>
            <person name="Saif S."/>
            <person name="Shea T."/>
            <person name="Sisk P."/>
            <person name="Sykes S."/>
            <person name="Wortman J."/>
            <person name="Nusbaum C."/>
            <person name="Birren B."/>
        </authorList>
    </citation>
    <scope>NUCLEOTIDE SEQUENCE [LARGE SCALE GENOMIC DNA]</scope>
    <source>
        <strain evidence="3 4">CBS 101466</strain>
    </source>
</reference>
<keyword evidence="2" id="KW-1133">Transmembrane helix</keyword>
<feature type="compositionally biased region" description="Basic residues" evidence="1">
    <location>
        <begin position="96"/>
        <end position="109"/>
    </location>
</feature>
<dbReference type="eggNOG" id="ENOG502S8TD">
    <property type="taxonomic scope" value="Eukaryota"/>
</dbReference>
<dbReference type="RefSeq" id="XP_008710855.1">
    <property type="nucleotide sequence ID" value="XM_008712633.1"/>
</dbReference>
<evidence type="ECO:0000256" key="1">
    <source>
        <dbReference type="SAM" id="MobiDB-lite"/>
    </source>
</evidence>
<dbReference type="VEuPathDB" id="FungiDB:HMPREF1541_00327"/>
<feature type="compositionally biased region" description="Low complexity" evidence="1">
    <location>
        <begin position="112"/>
        <end position="128"/>
    </location>
</feature>
<organism evidence="3 4">
    <name type="scientific">Cyphellophora europaea (strain CBS 101466)</name>
    <name type="common">Phialophora europaea</name>
    <dbReference type="NCBI Taxonomy" id="1220924"/>
    <lineage>
        <taxon>Eukaryota</taxon>
        <taxon>Fungi</taxon>
        <taxon>Dikarya</taxon>
        <taxon>Ascomycota</taxon>
        <taxon>Pezizomycotina</taxon>
        <taxon>Eurotiomycetes</taxon>
        <taxon>Chaetothyriomycetidae</taxon>
        <taxon>Chaetothyriales</taxon>
        <taxon>Cyphellophoraceae</taxon>
        <taxon>Cyphellophora</taxon>
    </lineage>
</organism>
<evidence type="ECO:0000313" key="4">
    <source>
        <dbReference type="Proteomes" id="UP000030752"/>
    </source>
</evidence>
<protein>
    <submittedName>
        <fullName evidence="3">Uncharacterized protein</fullName>
    </submittedName>
</protein>
<evidence type="ECO:0000313" key="3">
    <source>
        <dbReference type="EMBL" id="ETN46143.1"/>
    </source>
</evidence>
<dbReference type="HOGENOM" id="CLU_056752_0_0_1"/>
<evidence type="ECO:0000256" key="2">
    <source>
        <dbReference type="SAM" id="Phobius"/>
    </source>
</evidence>
<feature type="region of interest" description="Disordered" evidence="1">
    <location>
        <begin position="1"/>
        <end position="23"/>
    </location>
</feature>
<dbReference type="Proteomes" id="UP000030752">
    <property type="component" value="Unassembled WGS sequence"/>
</dbReference>
<dbReference type="AlphaFoldDB" id="W2SDM8"/>
<proteinExistence type="predicted"/>
<keyword evidence="2" id="KW-0472">Membrane</keyword>
<feature type="compositionally biased region" description="Basic and acidic residues" evidence="1">
    <location>
        <begin position="11"/>
        <end position="21"/>
    </location>
</feature>
<dbReference type="GeneID" id="19967666"/>
<accession>W2SDM8</accession>
<dbReference type="InParanoid" id="W2SDM8"/>
<feature type="region of interest" description="Disordered" evidence="1">
    <location>
        <begin position="76"/>
        <end position="135"/>
    </location>
</feature>